<reference evidence="9" key="1">
    <citation type="submission" date="2023-08" db="EMBL/GenBank/DDBJ databases">
        <authorList>
            <person name="Alioto T."/>
            <person name="Alioto T."/>
            <person name="Gomez Garrido J."/>
        </authorList>
    </citation>
    <scope>NUCLEOTIDE SEQUENCE</scope>
</reference>
<dbReference type="InterPro" id="IPR036770">
    <property type="entry name" value="Ankyrin_rpt-contain_sf"/>
</dbReference>
<dbReference type="SMART" id="SM00248">
    <property type="entry name" value="ANK"/>
    <property type="match status" value="7"/>
</dbReference>
<dbReference type="PROSITE" id="PS50088">
    <property type="entry name" value="ANK_REPEAT"/>
    <property type="match status" value="5"/>
</dbReference>
<keyword evidence="1" id="KW-0677">Repeat</keyword>
<feature type="repeat" description="ANK" evidence="5">
    <location>
        <begin position="315"/>
        <end position="347"/>
    </location>
</feature>
<dbReference type="Pfam" id="PF00023">
    <property type="entry name" value="Ank"/>
    <property type="match status" value="1"/>
</dbReference>
<feature type="compositionally biased region" description="Low complexity" evidence="7">
    <location>
        <begin position="72"/>
        <end position="83"/>
    </location>
</feature>
<evidence type="ECO:0000256" key="6">
    <source>
        <dbReference type="PROSITE-ProRule" id="PRU00175"/>
    </source>
</evidence>
<feature type="repeat" description="ANK" evidence="5">
    <location>
        <begin position="247"/>
        <end position="280"/>
    </location>
</feature>
<feature type="repeat" description="ANK" evidence="5">
    <location>
        <begin position="281"/>
        <end position="314"/>
    </location>
</feature>
<evidence type="ECO:0000256" key="5">
    <source>
        <dbReference type="PROSITE-ProRule" id="PRU00023"/>
    </source>
</evidence>
<dbReference type="Pfam" id="PF12796">
    <property type="entry name" value="Ank_2"/>
    <property type="match status" value="2"/>
</dbReference>
<dbReference type="Pfam" id="PF13920">
    <property type="entry name" value="zf-C3HC4_3"/>
    <property type="match status" value="1"/>
</dbReference>
<feature type="compositionally biased region" description="Acidic residues" evidence="7">
    <location>
        <begin position="119"/>
        <end position="129"/>
    </location>
</feature>
<dbReference type="CDD" id="cd01670">
    <property type="entry name" value="Death"/>
    <property type="match status" value="1"/>
</dbReference>
<dbReference type="PROSITE" id="PS50089">
    <property type="entry name" value="ZF_RING_2"/>
    <property type="match status" value="1"/>
</dbReference>
<evidence type="ECO:0000259" key="8">
    <source>
        <dbReference type="PROSITE" id="PS50089"/>
    </source>
</evidence>
<evidence type="ECO:0000313" key="9">
    <source>
        <dbReference type="EMBL" id="CAJ1099310.1"/>
    </source>
</evidence>
<evidence type="ECO:0000256" key="4">
    <source>
        <dbReference type="ARBA" id="ARBA00023043"/>
    </source>
</evidence>
<evidence type="ECO:0000256" key="2">
    <source>
        <dbReference type="ARBA" id="ARBA00022771"/>
    </source>
</evidence>
<feature type="region of interest" description="Disordered" evidence="7">
    <location>
        <begin position="111"/>
        <end position="141"/>
    </location>
</feature>
<dbReference type="EMBL" id="CATOCA020000001">
    <property type="protein sequence ID" value="CAJ1099310.1"/>
    <property type="molecule type" value="Genomic_DNA"/>
</dbReference>
<dbReference type="InterPro" id="IPR002110">
    <property type="entry name" value="Ankyrin_rpt"/>
</dbReference>
<organism evidence="9 10">
    <name type="scientific">Octopus vulgaris</name>
    <name type="common">Common octopus</name>
    <dbReference type="NCBI Taxonomy" id="6645"/>
    <lineage>
        <taxon>Eukaryota</taxon>
        <taxon>Metazoa</taxon>
        <taxon>Spiralia</taxon>
        <taxon>Lophotrochozoa</taxon>
        <taxon>Mollusca</taxon>
        <taxon>Cephalopoda</taxon>
        <taxon>Coleoidea</taxon>
        <taxon>Octopodiformes</taxon>
        <taxon>Octopoda</taxon>
        <taxon>Incirrata</taxon>
        <taxon>Octopodidae</taxon>
        <taxon>Octopus</taxon>
    </lineage>
</organism>
<feature type="compositionally biased region" description="Basic and acidic residues" evidence="7">
    <location>
        <begin position="7"/>
        <end position="22"/>
    </location>
</feature>
<dbReference type="Proteomes" id="UP001162480">
    <property type="component" value="Unassembled WGS sequence"/>
</dbReference>
<dbReference type="InterPro" id="IPR011029">
    <property type="entry name" value="DEATH-like_dom_sf"/>
</dbReference>
<comment type="caution">
    <text evidence="9">The sequence shown here is derived from an EMBL/GenBank/DDBJ whole genome shotgun (WGS) entry which is preliminary data.</text>
</comment>
<dbReference type="Gene3D" id="1.10.533.10">
    <property type="entry name" value="Death Domain, Fas"/>
    <property type="match status" value="1"/>
</dbReference>
<dbReference type="SUPFAM" id="SSF47986">
    <property type="entry name" value="DEATH domain"/>
    <property type="match status" value="1"/>
</dbReference>
<dbReference type="PANTHER" id="PTHR24198">
    <property type="entry name" value="ANKYRIN REPEAT AND PROTEIN KINASE DOMAIN-CONTAINING PROTEIN"/>
    <property type="match status" value="1"/>
</dbReference>
<dbReference type="SUPFAM" id="SSF48403">
    <property type="entry name" value="Ankyrin repeat"/>
    <property type="match status" value="1"/>
</dbReference>
<protein>
    <submittedName>
        <fullName evidence="9">E3 ubiquitin-protein ligase MIB2-like isoform X1</fullName>
    </submittedName>
</protein>
<keyword evidence="2 6" id="KW-0479">Metal-binding</keyword>
<feature type="compositionally biased region" description="Basic and acidic residues" evidence="7">
    <location>
        <begin position="130"/>
        <end position="141"/>
    </location>
</feature>
<feature type="domain" description="RING-type" evidence="8">
    <location>
        <begin position="434"/>
        <end position="471"/>
    </location>
</feature>
<dbReference type="PROSITE" id="PS50297">
    <property type="entry name" value="ANK_REP_REGION"/>
    <property type="match status" value="4"/>
</dbReference>
<dbReference type="InterPro" id="IPR013083">
    <property type="entry name" value="Znf_RING/FYVE/PHD"/>
</dbReference>
<dbReference type="GO" id="GO:0005737">
    <property type="term" value="C:cytoplasm"/>
    <property type="evidence" value="ECO:0007669"/>
    <property type="project" value="TreeGrafter"/>
</dbReference>
<evidence type="ECO:0000256" key="7">
    <source>
        <dbReference type="SAM" id="MobiDB-lite"/>
    </source>
</evidence>
<evidence type="ECO:0000256" key="3">
    <source>
        <dbReference type="ARBA" id="ARBA00022833"/>
    </source>
</evidence>
<dbReference type="AlphaFoldDB" id="A0AA36HHG3"/>
<feature type="region of interest" description="Disordered" evidence="7">
    <location>
        <begin position="1"/>
        <end position="28"/>
    </location>
</feature>
<dbReference type="PANTHER" id="PTHR24198:SF165">
    <property type="entry name" value="ANKYRIN REPEAT-CONTAINING PROTEIN-RELATED"/>
    <property type="match status" value="1"/>
</dbReference>
<dbReference type="GO" id="GO:0008270">
    <property type="term" value="F:zinc ion binding"/>
    <property type="evidence" value="ECO:0007669"/>
    <property type="project" value="UniProtKB-KW"/>
</dbReference>
<feature type="repeat" description="ANK" evidence="5">
    <location>
        <begin position="143"/>
        <end position="176"/>
    </location>
</feature>
<keyword evidence="3" id="KW-0862">Zinc</keyword>
<proteinExistence type="predicted"/>
<keyword evidence="2 6" id="KW-0863">Zinc-finger</keyword>
<gene>
    <name evidence="9" type="ORF">OCTVUL_1B022443</name>
</gene>
<dbReference type="Gene3D" id="1.25.40.20">
    <property type="entry name" value="Ankyrin repeat-containing domain"/>
    <property type="match status" value="3"/>
</dbReference>
<feature type="repeat" description="ANK" evidence="5">
    <location>
        <begin position="178"/>
        <end position="210"/>
    </location>
</feature>
<sequence length="596" mass="66808">MPQVRRNQGEDTSSEHRRDNDYRGMTSFLQPLDVAISEPYKDRLKHRWEDWMANDRAYEERLGDDLQMDPASGGNSRRSASGGDSRKMGFPEVLHLQCARREEDDMLWEGEALSTDSSDSSDDEDELADDQPHEINKQPIDRFGRTPLMWASQVGADRRIIDILIKAGSELEAKDNCCGRTALHWAVDWCRLQAVELLLSEGSNVNEKSSNGNTPLHLTADSFLEWTDGVKALMKPKAVEVNPRNVNGQTPLHLACYNGYIHTVGLLLGHNGIDASVVNNKGDTPLHMAVQGQRYGVVSVMLKQDSVNLEIVNKKYRTPLLEAVLNGHLGIMQRLIARGANVNALAHGGNNCLHLALATEEFNSEVEHMTMLDQFCVELKLGNEERCSGVVVASYLAHHGANFYCKNKSGRTPLDLIKKENLKKMLKTLFPPQCHYCHENMATVRLQPCGDLVLCENCSSEMTFKRCPVCRENTLSKSEFGAPKSEDRCVKKEATCQELGAASQAIESPVLKERDLLRVANRLGRDWWQIAIFLEVDTTELKIDDESIDTVKEGYLMLKEWFKNCDPETRTHATLSAALEEAECFAAMECLSLDAK</sequence>
<keyword evidence="4 5" id="KW-0040">ANK repeat</keyword>
<evidence type="ECO:0000313" key="10">
    <source>
        <dbReference type="Proteomes" id="UP001162480"/>
    </source>
</evidence>
<name>A0AA36HHG3_OCTVU</name>
<keyword evidence="10" id="KW-1185">Reference proteome</keyword>
<dbReference type="InterPro" id="IPR001841">
    <property type="entry name" value="Znf_RING"/>
</dbReference>
<accession>A0AA36HHG3</accession>
<feature type="region of interest" description="Disordered" evidence="7">
    <location>
        <begin position="64"/>
        <end position="88"/>
    </location>
</feature>
<dbReference type="Gene3D" id="3.30.40.10">
    <property type="entry name" value="Zinc/RING finger domain, C3HC4 (zinc finger)"/>
    <property type="match status" value="1"/>
</dbReference>
<evidence type="ECO:0000256" key="1">
    <source>
        <dbReference type="ARBA" id="ARBA00022737"/>
    </source>
</evidence>
<dbReference type="PRINTS" id="PR01415">
    <property type="entry name" value="ANKYRIN"/>
</dbReference>